<keyword evidence="2" id="KW-0472">Membrane</keyword>
<feature type="region of interest" description="Disordered" evidence="1">
    <location>
        <begin position="252"/>
        <end position="275"/>
    </location>
</feature>
<sequence>MDLASPSMPPPSILFASLLLISHLTARGQARAVTLTHTTTDSDMHRSCAFELNGSQYDLCSLVGSRRVVEVPSVDADKDNRGEGSRLSASRRLYEVTLGGPGLSDDRSVMTPNREDTACDDETWVCMLDMTYARSETAIGVSETESRSRLFRELRPISIAKIAHGAKVKFTLDVDKDDEGPVPRTSPLRLFIGGGRDANDRPQVKIDLLCHEADEVTFLGEERGVHSFIWATPHGCPIRSRRDGHWKAAMMDEEGDDTTKPPSDENEGDGDLLPSNNRRSRRWIAAIIVISVLSAACGSILYSSERARRFTAEHVASAAHALTPLLSMAAIKLRPVAHLVSTVTTKSISRLGTRFRVGDSQLVQWAEEDMALDDSEDTMVNGGGAYDPYELDRWRGDGLDEYIPLTISPKYGRGRRARSYGSTPDVETFAERGLASGGIGRFFHK</sequence>
<feature type="transmembrane region" description="Helical" evidence="2">
    <location>
        <begin position="283"/>
        <end position="302"/>
    </location>
</feature>
<reference evidence="4 5" key="1">
    <citation type="submission" date="2020-01" db="EMBL/GenBank/DDBJ databases">
        <authorList>
            <person name="Gupta K D."/>
        </authorList>
    </citation>
    <scope>NUCLEOTIDE SEQUENCE [LARGE SCALE GENOMIC DNA]</scope>
</reference>
<organism evidence="4 5">
    <name type="scientific">Cyclocybe aegerita</name>
    <name type="common">Black poplar mushroom</name>
    <name type="synonym">Agrocybe aegerita</name>
    <dbReference type="NCBI Taxonomy" id="1973307"/>
    <lineage>
        <taxon>Eukaryota</taxon>
        <taxon>Fungi</taxon>
        <taxon>Dikarya</taxon>
        <taxon>Basidiomycota</taxon>
        <taxon>Agaricomycotina</taxon>
        <taxon>Agaricomycetes</taxon>
        <taxon>Agaricomycetidae</taxon>
        <taxon>Agaricales</taxon>
        <taxon>Agaricineae</taxon>
        <taxon>Bolbitiaceae</taxon>
        <taxon>Cyclocybe</taxon>
    </lineage>
</organism>
<keyword evidence="2" id="KW-1133">Transmembrane helix</keyword>
<evidence type="ECO:0000313" key="4">
    <source>
        <dbReference type="EMBL" id="CAA7262544.1"/>
    </source>
</evidence>
<evidence type="ECO:0000256" key="3">
    <source>
        <dbReference type="SAM" id="SignalP"/>
    </source>
</evidence>
<gene>
    <name evidence="4" type="ORF">AAE3_LOCUS4827</name>
</gene>
<dbReference type="InterPro" id="IPR009011">
    <property type="entry name" value="Man6P_isomerase_rcpt-bd_dom_sf"/>
</dbReference>
<feature type="chain" id="PRO_5035920475" description="Autophagy-related protein 27" evidence="3">
    <location>
        <begin position="31"/>
        <end position="445"/>
    </location>
</feature>
<name>A0A8S0W4U8_CYCAE</name>
<comment type="caution">
    <text evidence="4">The sequence shown here is derived from an EMBL/GenBank/DDBJ whole genome shotgun (WGS) entry which is preliminary data.</text>
</comment>
<proteinExistence type="predicted"/>
<evidence type="ECO:0008006" key="6">
    <source>
        <dbReference type="Google" id="ProtNLM"/>
    </source>
</evidence>
<evidence type="ECO:0000256" key="2">
    <source>
        <dbReference type="SAM" id="Phobius"/>
    </source>
</evidence>
<dbReference type="Gene3D" id="2.70.130.10">
    <property type="entry name" value="Mannose-6-phosphate receptor binding domain"/>
    <property type="match status" value="1"/>
</dbReference>
<keyword evidence="3" id="KW-0732">Signal</keyword>
<dbReference type="AlphaFoldDB" id="A0A8S0W4U8"/>
<evidence type="ECO:0000313" key="5">
    <source>
        <dbReference type="Proteomes" id="UP000467700"/>
    </source>
</evidence>
<dbReference type="EMBL" id="CACVBS010000036">
    <property type="protein sequence ID" value="CAA7262544.1"/>
    <property type="molecule type" value="Genomic_DNA"/>
</dbReference>
<evidence type="ECO:0000256" key="1">
    <source>
        <dbReference type="SAM" id="MobiDB-lite"/>
    </source>
</evidence>
<feature type="signal peptide" evidence="3">
    <location>
        <begin position="1"/>
        <end position="30"/>
    </location>
</feature>
<protein>
    <recommendedName>
        <fullName evidence="6">Autophagy-related protein 27</fullName>
    </recommendedName>
</protein>
<dbReference type="Proteomes" id="UP000467700">
    <property type="component" value="Unassembled WGS sequence"/>
</dbReference>
<keyword evidence="5" id="KW-1185">Reference proteome</keyword>
<dbReference type="OrthoDB" id="29460at2759"/>
<accession>A0A8S0W4U8</accession>
<keyword evidence="2" id="KW-0812">Transmembrane</keyword>